<feature type="compositionally biased region" description="Low complexity" evidence="7">
    <location>
        <begin position="36"/>
        <end position="49"/>
    </location>
</feature>
<dbReference type="Pfam" id="PF03798">
    <property type="entry name" value="TRAM_LAG1_CLN8"/>
    <property type="match status" value="1"/>
</dbReference>
<feature type="transmembrane region" description="Helical" evidence="8">
    <location>
        <begin position="291"/>
        <end position="312"/>
    </location>
</feature>
<feature type="transmembrane region" description="Helical" evidence="8">
    <location>
        <begin position="174"/>
        <end position="198"/>
    </location>
</feature>
<dbReference type="EMBL" id="AZHD01000009">
    <property type="protein sequence ID" value="OAA60243.1"/>
    <property type="molecule type" value="Genomic_DNA"/>
</dbReference>
<evidence type="ECO:0000256" key="6">
    <source>
        <dbReference type="PROSITE-ProRule" id="PRU00205"/>
    </source>
</evidence>
<dbReference type="GO" id="GO:0016020">
    <property type="term" value="C:membrane"/>
    <property type="evidence" value="ECO:0007669"/>
    <property type="project" value="UniProtKB-SubCell"/>
</dbReference>
<dbReference type="PANTHER" id="PTHR12560">
    <property type="entry name" value="LONGEVITY ASSURANCE FACTOR 1 LAG1"/>
    <property type="match status" value="1"/>
</dbReference>
<organism evidence="10 11">
    <name type="scientific">Niveomyces insectorum RCEF 264</name>
    <dbReference type="NCBI Taxonomy" id="1081102"/>
    <lineage>
        <taxon>Eukaryota</taxon>
        <taxon>Fungi</taxon>
        <taxon>Dikarya</taxon>
        <taxon>Ascomycota</taxon>
        <taxon>Pezizomycotina</taxon>
        <taxon>Sordariomycetes</taxon>
        <taxon>Hypocreomycetidae</taxon>
        <taxon>Hypocreales</taxon>
        <taxon>Cordycipitaceae</taxon>
        <taxon>Niveomyces</taxon>
    </lineage>
</organism>
<feature type="compositionally biased region" description="Low complexity" evidence="7">
    <location>
        <begin position="1"/>
        <end position="28"/>
    </location>
</feature>
<gene>
    <name evidence="10" type="ORF">SPI_05367</name>
</gene>
<evidence type="ECO:0000256" key="2">
    <source>
        <dbReference type="ARBA" id="ARBA00009808"/>
    </source>
</evidence>
<keyword evidence="5 6" id="KW-0472">Membrane</keyword>
<evidence type="ECO:0000313" key="11">
    <source>
        <dbReference type="Proteomes" id="UP000076874"/>
    </source>
</evidence>
<comment type="caution">
    <text evidence="10">The sequence shown here is derived from an EMBL/GenBank/DDBJ whole genome shotgun (WGS) entry which is preliminary data.</text>
</comment>
<comment type="subcellular location">
    <subcellularLocation>
        <location evidence="1">Membrane</location>
        <topology evidence="1">Multi-pass membrane protein</topology>
    </subcellularLocation>
</comment>
<feature type="domain" description="TLC" evidence="9">
    <location>
        <begin position="168"/>
        <end position="439"/>
    </location>
</feature>
<evidence type="ECO:0000256" key="4">
    <source>
        <dbReference type="ARBA" id="ARBA00022989"/>
    </source>
</evidence>
<feature type="transmembrane region" description="Helical" evidence="8">
    <location>
        <begin position="74"/>
        <end position="96"/>
    </location>
</feature>
<dbReference type="SMART" id="SM00724">
    <property type="entry name" value="TLC"/>
    <property type="match status" value="1"/>
</dbReference>
<evidence type="ECO:0000256" key="3">
    <source>
        <dbReference type="ARBA" id="ARBA00022692"/>
    </source>
</evidence>
<dbReference type="InterPro" id="IPR006634">
    <property type="entry name" value="TLC-dom"/>
</dbReference>
<protein>
    <submittedName>
        <fullName evidence="10">Longevity-assurance protein</fullName>
    </submittedName>
</protein>
<keyword evidence="3 6" id="KW-0812">Transmembrane</keyword>
<comment type="similarity">
    <text evidence="2">Belongs to the sphingosine N-acyltransferase family.</text>
</comment>
<dbReference type="InterPro" id="IPR016439">
    <property type="entry name" value="Lag1/Lac1-like"/>
</dbReference>
<feature type="compositionally biased region" description="Basic and acidic residues" evidence="7">
    <location>
        <begin position="523"/>
        <end position="540"/>
    </location>
</feature>
<sequence>MANTSSSAQQPPAAAPWHAQKQQQQTTQLVYPSPEGNSTVNGGNTSGSVYRQTAGNVARGRRARRKHDTPTKQFLRWIVNNQTAVSFNLLALLFLAHSLFSRLRIHTVKFFRLSYYNPNTGQYNIGRDDACLVLFLIVLFTGLRASTMEYILAPYARSRGLYNKKSVTRFSEQAWMIFVYSVFYPLGLYIYCTSPYFLSLEHMWTGWPNREMRGMLKAYVLIQLAFWVQQILVINIEERRKDHWQMLTHHFITVSLIAASYCYRLTPVGNVILVLMDISDFFLPLAKCQKYLGYTNLCDVTFGAFMLSWFVCRHLFYPMICYSVWSQTPRIIPSGCFHGRGSGVEGDAGLPAAAAPMGTLVSPDTLSPLAGAVSSLLPFASLATRNKVAYLFEPLLDSQGSICYNDAVRWTFLTLLLFLQLLIIVWFGMIVQVAIRVVRGNGADDSRSDDEVDTDEDVEYEDDEVNGVRAKAGNGSHRATLEADAPPLEEEVGVEALDLKGWERRTGVKRATSTTTGVSLPGHSDRKELLGRIGCEKQVD</sequence>
<dbReference type="GO" id="GO:0046513">
    <property type="term" value="P:ceramide biosynthetic process"/>
    <property type="evidence" value="ECO:0007669"/>
    <property type="project" value="InterPro"/>
</dbReference>
<proteinExistence type="inferred from homology"/>
<feature type="transmembrane region" description="Helical" evidence="8">
    <location>
        <begin position="248"/>
        <end position="266"/>
    </location>
</feature>
<dbReference type="STRING" id="1081102.A0A162JYR7"/>
<feature type="transmembrane region" description="Helical" evidence="8">
    <location>
        <begin position="132"/>
        <end position="153"/>
    </location>
</feature>
<keyword evidence="11" id="KW-1185">Reference proteome</keyword>
<evidence type="ECO:0000256" key="7">
    <source>
        <dbReference type="SAM" id="MobiDB-lite"/>
    </source>
</evidence>
<dbReference type="AlphaFoldDB" id="A0A162JYR7"/>
<dbReference type="PANTHER" id="PTHR12560:SF0">
    <property type="entry name" value="LD18904P"/>
    <property type="match status" value="1"/>
</dbReference>
<evidence type="ECO:0000259" key="9">
    <source>
        <dbReference type="PROSITE" id="PS50922"/>
    </source>
</evidence>
<name>A0A162JYR7_9HYPO</name>
<feature type="transmembrane region" description="Helical" evidence="8">
    <location>
        <begin position="410"/>
        <end position="431"/>
    </location>
</feature>
<dbReference type="PROSITE" id="PS50922">
    <property type="entry name" value="TLC"/>
    <property type="match status" value="1"/>
</dbReference>
<feature type="region of interest" description="Disordered" evidence="7">
    <location>
        <begin position="508"/>
        <end position="540"/>
    </location>
</feature>
<dbReference type="OrthoDB" id="537032at2759"/>
<evidence type="ECO:0000256" key="5">
    <source>
        <dbReference type="ARBA" id="ARBA00023136"/>
    </source>
</evidence>
<feature type="region of interest" description="Disordered" evidence="7">
    <location>
        <begin position="1"/>
        <end position="50"/>
    </location>
</feature>
<evidence type="ECO:0000313" key="10">
    <source>
        <dbReference type="EMBL" id="OAA60243.1"/>
    </source>
</evidence>
<accession>A0A162JYR7</accession>
<evidence type="ECO:0000256" key="8">
    <source>
        <dbReference type="SAM" id="Phobius"/>
    </source>
</evidence>
<dbReference type="GO" id="GO:0050291">
    <property type="term" value="F:sphingosine N-acyltransferase activity"/>
    <property type="evidence" value="ECO:0007669"/>
    <property type="project" value="InterPro"/>
</dbReference>
<keyword evidence="4 8" id="KW-1133">Transmembrane helix</keyword>
<reference evidence="10 11" key="1">
    <citation type="journal article" date="2016" name="Genome Biol. Evol.">
        <title>Divergent and convergent evolution of fungal pathogenicity.</title>
        <authorList>
            <person name="Shang Y."/>
            <person name="Xiao G."/>
            <person name="Zheng P."/>
            <person name="Cen K."/>
            <person name="Zhan S."/>
            <person name="Wang C."/>
        </authorList>
    </citation>
    <scope>NUCLEOTIDE SEQUENCE [LARGE SCALE GENOMIC DNA]</scope>
    <source>
        <strain evidence="10 11">RCEF 264</strain>
    </source>
</reference>
<evidence type="ECO:0000256" key="1">
    <source>
        <dbReference type="ARBA" id="ARBA00004141"/>
    </source>
</evidence>
<feature type="transmembrane region" description="Helical" evidence="8">
    <location>
        <begin position="218"/>
        <end position="236"/>
    </location>
</feature>
<dbReference type="Proteomes" id="UP000076874">
    <property type="component" value="Unassembled WGS sequence"/>
</dbReference>